<feature type="compositionally biased region" description="Basic and acidic residues" evidence="2">
    <location>
        <begin position="130"/>
        <end position="150"/>
    </location>
</feature>
<proteinExistence type="predicted"/>
<feature type="coiled-coil region" evidence="1">
    <location>
        <begin position="7"/>
        <end position="69"/>
    </location>
</feature>
<feature type="region of interest" description="Disordered" evidence="2">
    <location>
        <begin position="112"/>
        <end position="154"/>
    </location>
</feature>
<keyword evidence="1" id="KW-0175">Coiled coil</keyword>
<keyword evidence="4" id="KW-1185">Reference proteome</keyword>
<evidence type="ECO:0000313" key="4">
    <source>
        <dbReference type="Proteomes" id="UP000030750"/>
    </source>
</evidence>
<evidence type="ECO:0000256" key="1">
    <source>
        <dbReference type="SAM" id="Coils"/>
    </source>
</evidence>
<evidence type="ECO:0000313" key="3">
    <source>
        <dbReference type="EMBL" id="CDJ54150.1"/>
    </source>
</evidence>
<feature type="compositionally biased region" description="Polar residues" evidence="2">
    <location>
        <begin position="120"/>
        <end position="129"/>
    </location>
</feature>
<sequence>MYGRPLRRQTQRKQRKLRLELTRIQRQLRRRVHREQQLLWQLQQQQAQLQQQQRDQRKLEQEYAHWRHLFWQQQLQQQSLLQQQVHHHLTQRPEQHDWLQQKEQAQLLYAQEDGERQESMQEGEQQVTPQEERERRRETAKGKQEEHGDPELWEDEERQLLQPTGPLSGPFLEDEWIASDFSKHVATQPNTSQQASQASAVAVTARPLISEGSVMAVFPGYPLAPLPKAPAAATAGASEDETAAAGASGAAVGSAATGLEVHAGGASAAASTTTGGGPGLKMPALSRLDSSGNTEGVVTEIATARTGLSPPPPAATASSHPDSRDMLDSSHAAALEHPFVHLPRPAVSTIPATLFVDLRSAASSRRSTRYIVPLLQEAHDLLSLRVLSLTQLRKLARAASSLVEHAMNHQHQDLSKHATSRAVERLALRFLSLDVVVSTFIVLGQTPDRGLWRTFTDAISHSAPPLTVRGSKEGRYTFFSILGQELSGAIQLLKTGRRPSPGKLIKIKRMLFCSVESPMRLKTPDFDRWRKDDCSNNDEH</sequence>
<feature type="region of interest" description="Disordered" evidence="2">
    <location>
        <begin position="268"/>
        <end position="328"/>
    </location>
</feature>
<dbReference type="EMBL" id="HG713840">
    <property type="protein sequence ID" value="CDJ54150.1"/>
    <property type="molecule type" value="Genomic_DNA"/>
</dbReference>
<gene>
    <name evidence="3" type="ORF">EBH_0082840</name>
</gene>
<dbReference type="Proteomes" id="UP000030750">
    <property type="component" value="Unassembled WGS sequence"/>
</dbReference>
<accession>U6M246</accession>
<dbReference type="OrthoDB" id="348494at2759"/>
<organism evidence="3 4">
    <name type="scientific">Eimeria brunetti</name>
    <dbReference type="NCBI Taxonomy" id="51314"/>
    <lineage>
        <taxon>Eukaryota</taxon>
        <taxon>Sar</taxon>
        <taxon>Alveolata</taxon>
        <taxon>Apicomplexa</taxon>
        <taxon>Conoidasida</taxon>
        <taxon>Coccidia</taxon>
        <taxon>Eucoccidiorida</taxon>
        <taxon>Eimeriorina</taxon>
        <taxon>Eimeriidae</taxon>
        <taxon>Eimeria</taxon>
    </lineage>
</organism>
<protein>
    <submittedName>
        <fullName evidence="3">Uncharacterized protein</fullName>
    </submittedName>
</protein>
<reference evidence="3" key="2">
    <citation type="submission" date="2013-10" db="EMBL/GenBank/DDBJ databases">
        <authorList>
            <person name="Aslett M."/>
        </authorList>
    </citation>
    <scope>NUCLEOTIDE SEQUENCE [LARGE SCALE GENOMIC DNA]</scope>
    <source>
        <strain evidence="3">Houghton</strain>
    </source>
</reference>
<dbReference type="AlphaFoldDB" id="U6M246"/>
<reference evidence="3" key="1">
    <citation type="submission" date="2013-10" db="EMBL/GenBank/DDBJ databases">
        <title>Genomic analysis of the causative agents of coccidiosis in chickens.</title>
        <authorList>
            <person name="Reid A.J."/>
            <person name="Blake D."/>
            <person name="Billington K."/>
            <person name="Browne H."/>
            <person name="Dunn M."/>
            <person name="Hung S."/>
            <person name="Kawahara F."/>
            <person name="Miranda-Saavedra D."/>
            <person name="Mourier T."/>
            <person name="Nagra H."/>
            <person name="Otto T.D."/>
            <person name="Rawlings N."/>
            <person name="Sanchez A."/>
            <person name="Sanders M."/>
            <person name="Subramaniam C."/>
            <person name="Tay Y."/>
            <person name="Dear P."/>
            <person name="Doerig C."/>
            <person name="Gruber A."/>
            <person name="Parkinson J."/>
            <person name="Shirley M."/>
            <person name="Wan K.L."/>
            <person name="Berriman M."/>
            <person name="Tomley F."/>
            <person name="Pain A."/>
        </authorList>
    </citation>
    <scope>NUCLEOTIDE SEQUENCE [LARGE SCALE GENOMIC DNA]</scope>
    <source>
        <strain evidence="3">Houghton</strain>
    </source>
</reference>
<evidence type="ECO:0000256" key="2">
    <source>
        <dbReference type="SAM" id="MobiDB-lite"/>
    </source>
</evidence>
<name>U6M246_9EIME</name>
<dbReference type="VEuPathDB" id="ToxoDB:EBH_0082840"/>